<dbReference type="InterPro" id="IPR023214">
    <property type="entry name" value="HAD_sf"/>
</dbReference>
<dbReference type="InterPro" id="IPR029044">
    <property type="entry name" value="Nucleotide-diphossugar_trans"/>
</dbReference>
<keyword evidence="4" id="KW-0479">Metal-binding</keyword>
<evidence type="ECO:0000256" key="5">
    <source>
        <dbReference type="ARBA" id="ARBA00022801"/>
    </source>
</evidence>
<dbReference type="InterPro" id="IPR036412">
    <property type="entry name" value="HAD-like_sf"/>
</dbReference>
<keyword evidence="5 9" id="KW-0378">Hydrolase</keyword>
<evidence type="ECO:0000256" key="1">
    <source>
        <dbReference type="ARBA" id="ARBA00004496"/>
    </source>
</evidence>
<protein>
    <recommendedName>
        <fullName evidence="7">D,D-heptose 1,7-bisphosphate phosphatase</fullName>
    </recommendedName>
</protein>
<dbReference type="PANTHER" id="PTHR42891:SF1">
    <property type="entry name" value="D-GLYCERO-BETA-D-MANNO-HEPTOSE-1,7-BISPHOSPHATE 7-PHOSPHATASE"/>
    <property type="match status" value="1"/>
</dbReference>
<dbReference type="Gene3D" id="3.90.550.10">
    <property type="entry name" value="Spore Coat Polysaccharide Biosynthesis Protein SpsA, Chain A"/>
    <property type="match status" value="1"/>
</dbReference>
<dbReference type="InterPro" id="IPR004446">
    <property type="entry name" value="Heptose_bisP_phosphatase"/>
</dbReference>
<evidence type="ECO:0000256" key="3">
    <source>
        <dbReference type="ARBA" id="ARBA00022490"/>
    </source>
</evidence>
<keyword evidence="3" id="KW-0963">Cytoplasm</keyword>
<dbReference type="Gene3D" id="3.40.50.1000">
    <property type="entry name" value="HAD superfamily/HAD-like"/>
    <property type="match status" value="1"/>
</dbReference>
<name>A0ABN2DYC9_9ACTN</name>
<evidence type="ECO:0000313" key="10">
    <source>
        <dbReference type="Proteomes" id="UP001500393"/>
    </source>
</evidence>
<evidence type="ECO:0000256" key="4">
    <source>
        <dbReference type="ARBA" id="ARBA00022723"/>
    </source>
</evidence>
<proteinExistence type="inferred from homology"/>
<dbReference type="EMBL" id="BAAAOS010000032">
    <property type="protein sequence ID" value="GAA1587814.1"/>
    <property type="molecule type" value="Genomic_DNA"/>
</dbReference>
<evidence type="ECO:0000313" key="9">
    <source>
        <dbReference type="EMBL" id="GAA1587814.1"/>
    </source>
</evidence>
<dbReference type="InterPro" id="IPR006543">
    <property type="entry name" value="Histidinol-phos"/>
</dbReference>
<accession>A0ABN2DYC9</accession>
<gene>
    <name evidence="9" type="ORF">GCM10009789_46670</name>
</gene>
<dbReference type="InterPro" id="IPR001173">
    <property type="entry name" value="Glyco_trans_2-like"/>
</dbReference>
<organism evidence="9 10">
    <name type="scientific">Kribbella sancticallisti</name>
    <dbReference type="NCBI Taxonomy" id="460087"/>
    <lineage>
        <taxon>Bacteria</taxon>
        <taxon>Bacillati</taxon>
        <taxon>Actinomycetota</taxon>
        <taxon>Actinomycetes</taxon>
        <taxon>Propionibacteriales</taxon>
        <taxon>Kribbellaceae</taxon>
        <taxon>Kribbella</taxon>
    </lineage>
</organism>
<keyword evidence="10" id="KW-1185">Reference proteome</keyword>
<dbReference type="NCBIfam" id="TIGR01662">
    <property type="entry name" value="HAD-SF-IIIA"/>
    <property type="match status" value="1"/>
</dbReference>
<evidence type="ECO:0000256" key="2">
    <source>
        <dbReference type="ARBA" id="ARBA00005628"/>
    </source>
</evidence>
<dbReference type="Pfam" id="PF13242">
    <property type="entry name" value="Hydrolase_like"/>
    <property type="match status" value="1"/>
</dbReference>
<evidence type="ECO:0000256" key="7">
    <source>
        <dbReference type="ARBA" id="ARBA00031828"/>
    </source>
</evidence>
<feature type="domain" description="Glycosyltransferase 2-like" evidence="8">
    <location>
        <begin position="5"/>
        <end position="102"/>
    </location>
</feature>
<sequence>MTTWSVVIPTVGRPCLTDLLADLSRQAWPPQAVYVVDDRRRPAEPLQVEASVLRSGGRGPAAARNLGWRSSATEWIAFLDDDVRLPDTWSDDLVRDLQAADELTAGVQGSIVVPKPAGRPLTDWERSTAGLENAKWATADMAYRREALEEVDGFDERFPRAYREDAELALRVRGRGWKLARGRRSIIHPVRPENFWVSVRVQRGNADDALLRAIYGRHWRRYAECPPGRFKWHLATVLAALSIPAGFRRLGALAWLALTTDFIRRRLEPGPRTVNEIARMILTSPVLPFVAVWHRAKGTWRHRGSTPWPPPLRAVLFDRDGTLVRDVPYNGDPDRVELFPQARQAVERLRTAGLQLGVVTNQSGIGRGLLTAEQVAGVNRRIDELLGPFNTWQVCPHAPDEGCACRKPAAGLVLAAAAELGVPPGQVLVIGDIGADVEAAQAAGARSVLVPNRRTRTEEVLAAPMTAPDLTTAVEYVLAELPGRR</sequence>
<dbReference type="InterPro" id="IPR006549">
    <property type="entry name" value="HAD-SF_hydro_IIIA"/>
</dbReference>
<dbReference type="Pfam" id="PF00535">
    <property type="entry name" value="Glycos_transf_2"/>
    <property type="match status" value="1"/>
</dbReference>
<dbReference type="PANTHER" id="PTHR42891">
    <property type="entry name" value="D-GLYCERO-BETA-D-MANNO-HEPTOSE-1,7-BISPHOSPHATE 7-PHOSPHATASE"/>
    <property type="match status" value="1"/>
</dbReference>
<dbReference type="SUPFAM" id="SSF53448">
    <property type="entry name" value="Nucleotide-diphospho-sugar transferases"/>
    <property type="match status" value="1"/>
</dbReference>
<dbReference type="GO" id="GO:0016787">
    <property type="term" value="F:hydrolase activity"/>
    <property type="evidence" value="ECO:0007669"/>
    <property type="project" value="UniProtKB-KW"/>
</dbReference>
<evidence type="ECO:0000256" key="6">
    <source>
        <dbReference type="ARBA" id="ARBA00023277"/>
    </source>
</evidence>
<dbReference type="NCBIfam" id="TIGR01656">
    <property type="entry name" value="Histidinol-ppas"/>
    <property type="match status" value="1"/>
</dbReference>
<dbReference type="Proteomes" id="UP001500393">
    <property type="component" value="Unassembled WGS sequence"/>
</dbReference>
<comment type="subcellular location">
    <subcellularLocation>
        <location evidence="1">Cytoplasm</location>
    </subcellularLocation>
</comment>
<keyword evidence="6" id="KW-0119">Carbohydrate metabolism</keyword>
<comment type="caution">
    <text evidence="9">The sequence shown here is derived from an EMBL/GenBank/DDBJ whole genome shotgun (WGS) entry which is preliminary data.</text>
</comment>
<dbReference type="RefSeq" id="WP_344217275.1">
    <property type="nucleotide sequence ID" value="NZ_BAAAOS010000032.1"/>
</dbReference>
<reference evidence="9 10" key="1">
    <citation type="journal article" date="2019" name="Int. J. Syst. Evol. Microbiol.">
        <title>The Global Catalogue of Microorganisms (GCM) 10K type strain sequencing project: providing services to taxonomists for standard genome sequencing and annotation.</title>
        <authorList>
            <consortium name="The Broad Institute Genomics Platform"/>
            <consortium name="The Broad Institute Genome Sequencing Center for Infectious Disease"/>
            <person name="Wu L."/>
            <person name="Ma J."/>
        </authorList>
    </citation>
    <scope>NUCLEOTIDE SEQUENCE [LARGE SCALE GENOMIC DNA]</scope>
    <source>
        <strain evidence="9 10">JCM 14969</strain>
    </source>
</reference>
<comment type="similarity">
    <text evidence="2">Belongs to the GmhB family.</text>
</comment>
<dbReference type="SUPFAM" id="SSF56784">
    <property type="entry name" value="HAD-like"/>
    <property type="match status" value="1"/>
</dbReference>
<evidence type="ECO:0000259" key="8">
    <source>
        <dbReference type="Pfam" id="PF00535"/>
    </source>
</evidence>